<dbReference type="SUPFAM" id="SSF57850">
    <property type="entry name" value="RING/U-box"/>
    <property type="match status" value="1"/>
</dbReference>
<keyword evidence="1" id="KW-0862">Zinc</keyword>
<accession>A0AAN8I1C0</accession>
<dbReference type="InterPro" id="IPR013083">
    <property type="entry name" value="Znf_RING/FYVE/PHD"/>
</dbReference>
<dbReference type="Gene3D" id="3.30.40.10">
    <property type="entry name" value="Zinc/RING finger domain, C3HC4 (zinc finger)"/>
    <property type="match status" value="1"/>
</dbReference>
<feature type="compositionally biased region" description="Polar residues" evidence="2">
    <location>
        <begin position="72"/>
        <end position="81"/>
    </location>
</feature>
<evidence type="ECO:0000259" key="3">
    <source>
        <dbReference type="PROSITE" id="PS50089"/>
    </source>
</evidence>
<evidence type="ECO:0000313" key="4">
    <source>
        <dbReference type="EMBL" id="KAK5948632.1"/>
    </source>
</evidence>
<feature type="compositionally biased region" description="Basic residues" evidence="2">
    <location>
        <begin position="298"/>
        <end position="308"/>
    </location>
</feature>
<evidence type="ECO:0000256" key="1">
    <source>
        <dbReference type="PROSITE-ProRule" id="PRU00175"/>
    </source>
</evidence>
<reference evidence="4 5" key="1">
    <citation type="submission" date="2022-12" db="EMBL/GenBank/DDBJ databases">
        <title>Genomic features and morphological characterization of a novel Knufia sp. strain isolated from spacecraft assembly facility.</title>
        <authorList>
            <person name="Teixeira M."/>
            <person name="Chander A.M."/>
            <person name="Stajich J.E."/>
            <person name="Venkateswaran K."/>
        </authorList>
    </citation>
    <scope>NUCLEOTIDE SEQUENCE [LARGE SCALE GENOMIC DNA]</scope>
    <source>
        <strain evidence="4 5">FJI-L2-BK-P2</strain>
    </source>
</reference>
<feature type="region of interest" description="Disordered" evidence="2">
    <location>
        <begin position="297"/>
        <end position="326"/>
    </location>
</feature>
<feature type="domain" description="RING-type" evidence="3">
    <location>
        <begin position="86"/>
        <end position="129"/>
    </location>
</feature>
<proteinExistence type="predicted"/>
<keyword evidence="5" id="KW-1185">Reference proteome</keyword>
<feature type="compositionally biased region" description="Basic and acidic residues" evidence="2">
    <location>
        <begin position="309"/>
        <end position="320"/>
    </location>
</feature>
<dbReference type="AlphaFoldDB" id="A0AAN8I1C0"/>
<name>A0AAN8I1C0_9EURO</name>
<gene>
    <name evidence="4" type="ORF">OHC33_010391</name>
</gene>
<comment type="caution">
    <text evidence="4">The sequence shown here is derived from an EMBL/GenBank/DDBJ whole genome shotgun (WGS) entry which is preliminary data.</text>
</comment>
<feature type="region of interest" description="Disordered" evidence="2">
    <location>
        <begin position="128"/>
        <end position="151"/>
    </location>
</feature>
<organism evidence="4 5">
    <name type="scientific">Knufia fluminis</name>
    <dbReference type="NCBI Taxonomy" id="191047"/>
    <lineage>
        <taxon>Eukaryota</taxon>
        <taxon>Fungi</taxon>
        <taxon>Dikarya</taxon>
        <taxon>Ascomycota</taxon>
        <taxon>Pezizomycotina</taxon>
        <taxon>Eurotiomycetes</taxon>
        <taxon>Chaetothyriomycetidae</taxon>
        <taxon>Chaetothyriales</taxon>
        <taxon>Trichomeriaceae</taxon>
        <taxon>Knufia</taxon>
    </lineage>
</organism>
<dbReference type="Pfam" id="PF13639">
    <property type="entry name" value="zf-RING_2"/>
    <property type="match status" value="1"/>
</dbReference>
<evidence type="ECO:0000256" key="2">
    <source>
        <dbReference type="SAM" id="MobiDB-lite"/>
    </source>
</evidence>
<dbReference type="InterPro" id="IPR001841">
    <property type="entry name" value="Znf_RING"/>
</dbReference>
<feature type="region of interest" description="Disordered" evidence="2">
    <location>
        <begin position="1"/>
        <end position="83"/>
    </location>
</feature>
<sequence length="347" mass="38910">MGNTLSGLGQIEGRGRENSGHTSDTDSQYAEVASAYIRASRAAVQAAEPSSSTPRAGAGSSTAPPPDYMNVLVTQGPSPRNNEGECPVCQDVIAPTAETLTHQTCQLSYCRDCLQSWVDSSDGTCPYDREQIRAQPRPTSPPNTRRSLTAETRPIDTPTIERRVLDLENYFLRLRERTARINQHYNSMQTDHPHRYLSFTALLFIVALRIAYEDATGMRRRELLLELAIELDTEMDEQHPDLSAEAVIRLADHRLEALEFSHWFGQGMRDDSYGSILDQIASTRTAARMAAMGFGGRAPRRLPQRRRNQAHESVHTAEPDNHDDDDTTIYMSLARYEHTLRHTGGLW</sequence>
<feature type="compositionally biased region" description="Polar residues" evidence="2">
    <location>
        <begin position="48"/>
        <end position="62"/>
    </location>
</feature>
<dbReference type="EMBL" id="JAKLMC020000045">
    <property type="protein sequence ID" value="KAK5948632.1"/>
    <property type="molecule type" value="Genomic_DNA"/>
</dbReference>
<keyword evidence="1" id="KW-0479">Metal-binding</keyword>
<keyword evidence="1" id="KW-0863">Zinc-finger</keyword>
<protein>
    <recommendedName>
        <fullName evidence="3">RING-type domain-containing protein</fullName>
    </recommendedName>
</protein>
<dbReference type="PROSITE" id="PS50089">
    <property type="entry name" value="ZF_RING_2"/>
    <property type="match status" value="1"/>
</dbReference>
<dbReference type="Proteomes" id="UP001316803">
    <property type="component" value="Unassembled WGS sequence"/>
</dbReference>
<evidence type="ECO:0000313" key="5">
    <source>
        <dbReference type="Proteomes" id="UP001316803"/>
    </source>
</evidence>
<dbReference type="GO" id="GO:0008270">
    <property type="term" value="F:zinc ion binding"/>
    <property type="evidence" value="ECO:0007669"/>
    <property type="project" value="UniProtKB-KW"/>
</dbReference>